<accession>A0ABS0LSR5</accession>
<dbReference type="InterPro" id="IPR027417">
    <property type="entry name" value="P-loop_NTPase"/>
</dbReference>
<comment type="catalytic activity">
    <reaction evidence="10 12">
        <text>ATP + H2O = ADP + phosphate + H(+)</text>
        <dbReference type="Rhea" id="RHEA:13065"/>
        <dbReference type="ChEBI" id="CHEBI:15377"/>
        <dbReference type="ChEBI" id="CHEBI:15378"/>
        <dbReference type="ChEBI" id="CHEBI:30616"/>
        <dbReference type="ChEBI" id="CHEBI:43474"/>
        <dbReference type="ChEBI" id="CHEBI:456216"/>
        <dbReference type="EC" id="5.6.2.3"/>
    </reaction>
</comment>
<dbReference type="InterPro" id="IPR007693">
    <property type="entry name" value="DNA_helicase_DnaB-like_N"/>
</dbReference>
<evidence type="ECO:0000256" key="12">
    <source>
        <dbReference type="RuleBase" id="RU362085"/>
    </source>
</evidence>
<name>A0ABS0LSR5_9LACT</name>
<keyword evidence="4 12" id="KW-0547">Nucleotide-binding</keyword>
<evidence type="ECO:0000313" key="15">
    <source>
        <dbReference type="Proteomes" id="UP000721415"/>
    </source>
</evidence>
<dbReference type="SUPFAM" id="SSF52540">
    <property type="entry name" value="P-loop containing nucleoside triphosphate hydrolases"/>
    <property type="match status" value="1"/>
</dbReference>
<keyword evidence="3 12" id="KW-0235">DNA replication</keyword>
<dbReference type="InterPro" id="IPR007692">
    <property type="entry name" value="DNA_helicase_DnaB"/>
</dbReference>
<evidence type="ECO:0000256" key="3">
    <source>
        <dbReference type="ARBA" id="ARBA00022705"/>
    </source>
</evidence>
<evidence type="ECO:0000256" key="5">
    <source>
        <dbReference type="ARBA" id="ARBA00022801"/>
    </source>
</evidence>
<keyword evidence="9" id="KW-0413">Isomerase</keyword>
<keyword evidence="8 12" id="KW-0238">DNA-binding</keyword>
<dbReference type="GO" id="GO:0016787">
    <property type="term" value="F:hydrolase activity"/>
    <property type="evidence" value="ECO:0007669"/>
    <property type="project" value="UniProtKB-KW"/>
</dbReference>
<dbReference type="RefSeq" id="WP_197116118.1">
    <property type="nucleotide sequence ID" value="NZ_JACBXQ010000006.1"/>
</dbReference>
<dbReference type="SUPFAM" id="SSF48024">
    <property type="entry name" value="N-terminal domain of DnaB helicase"/>
    <property type="match status" value="1"/>
</dbReference>
<dbReference type="GO" id="GO:0003678">
    <property type="term" value="F:DNA helicase activity"/>
    <property type="evidence" value="ECO:0007669"/>
    <property type="project" value="UniProtKB-EC"/>
</dbReference>
<keyword evidence="5 12" id="KW-0378">Hydrolase</keyword>
<sequence length="457" mass="51190">MELSQINQLKPPHNIEAEKSLLGGLLLDPVKLASIQPIITEDDFYSAAHQQIFSAMEKIFDRNGTIDTVMLINQLDAYGQLENIGGSENIIDLVSYTPTTANIEQYAQIIREKSVLRQLIQASQQISKAAYEESDEIETIVDNSEKLILSIGEGSQSNRPQEMRKLIVEAFERIVELSEEKRSIVGLPTGYIELDKATNGFHPDQLIIIAARPSVGKTAFALNIAQNVATKSKVPVVVFSLEMGALDLVNRMICAEGNIHASNLRTGQLTDDEWKSFTVATDILKDAPIYIDDSAGIKVSEIRAKCRRLKQENPDLGLIVIDYLQLIDGNGKENRQQEVSEISRQLKRLAKELGVPVIALSQLSRGLEQRQNKRPILSDIRESGSIEQDADIVAFLYREDYHQQEGDQQEREDDLPDNTVEVILAKNRAGARDTIKLLFKKEYNKFSSLSLNKEPFT</sequence>
<dbReference type="PROSITE" id="PS51199">
    <property type="entry name" value="SF4_HELICASE"/>
    <property type="match status" value="1"/>
</dbReference>
<comment type="function">
    <text evidence="12">The main replicative DNA helicase, it participates in initiation and elongation during chromosome replication. Travels ahead of the DNA replisome, separating dsDNA into templates for DNA synthesis. A processive ATP-dependent 5'-3' DNA helicase it has DNA-dependent ATPase activity.</text>
</comment>
<dbReference type="InterPro" id="IPR003593">
    <property type="entry name" value="AAA+_ATPase"/>
</dbReference>
<keyword evidence="2 12" id="KW-0639">Primosome</keyword>
<keyword evidence="7 12" id="KW-0067">ATP-binding</keyword>
<dbReference type="PANTHER" id="PTHR30153:SF2">
    <property type="entry name" value="REPLICATIVE DNA HELICASE"/>
    <property type="match status" value="1"/>
</dbReference>
<keyword evidence="6 12" id="KW-0347">Helicase</keyword>
<evidence type="ECO:0000256" key="1">
    <source>
        <dbReference type="ARBA" id="ARBA00008428"/>
    </source>
</evidence>
<dbReference type="Gene3D" id="3.40.50.300">
    <property type="entry name" value="P-loop containing nucleotide triphosphate hydrolases"/>
    <property type="match status" value="1"/>
</dbReference>
<dbReference type="Pfam" id="PF03796">
    <property type="entry name" value="DnaB_C"/>
    <property type="match status" value="1"/>
</dbReference>
<dbReference type="Gene3D" id="1.10.860.10">
    <property type="entry name" value="DNAb Helicase, Chain A"/>
    <property type="match status" value="1"/>
</dbReference>
<dbReference type="Pfam" id="PF00772">
    <property type="entry name" value="DnaB"/>
    <property type="match status" value="1"/>
</dbReference>
<dbReference type="InterPro" id="IPR016136">
    <property type="entry name" value="DNA_helicase_N/primase_C"/>
</dbReference>
<dbReference type="EC" id="5.6.2.3" evidence="11 12"/>
<evidence type="ECO:0000256" key="7">
    <source>
        <dbReference type="ARBA" id="ARBA00022840"/>
    </source>
</evidence>
<reference evidence="14 15" key="1">
    <citation type="submission" date="2020-07" db="EMBL/GenBank/DDBJ databases">
        <title>Facklamia lactis sp. nov., isolated from raw milk.</title>
        <authorList>
            <person name="Doll E.V."/>
            <person name="Huptas C."/>
            <person name="Staib L."/>
            <person name="Wenning M."/>
            <person name="Scherer S."/>
        </authorList>
    </citation>
    <scope>NUCLEOTIDE SEQUENCE [LARGE SCALE GENOMIC DNA]</scope>
    <source>
        <strain evidence="14 15">DSM 111018</strain>
    </source>
</reference>
<evidence type="ECO:0000256" key="4">
    <source>
        <dbReference type="ARBA" id="ARBA00022741"/>
    </source>
</evidence>
<dbReference type="NCBIfam" id="TIGR00665">
    <property type="entry name" value="DnaB"/>
    <property type="match status" value="1"/>
</dbReference>
<evidence type="ECO:0000259" key="13">
    <source>
        <dbReference type="PROSITE" id="PS51199"/>
    </source>
</evidence>
<dbReference type="PANTHER" id="PTHR30153">
    <property type="entry name" value="REPLICATIVE DNA HELICASE DNAB"/>
    <property type="match status" value="1"/>
</dbReference>
<protein>
    <recommendedName>
        <fullName evidence="11 12">Replicative DNA helicase</fullName>
        <ecNumber evidence="11 12">5.6.2.3</ecNumber>
    </recommendedName>
</protein>
<evidence type="ECO:0000256" key="6">
    <source>
        <dbReference type="ARBA" id="ARBA00022806"/>
    </source>
</evidence>
<evidence type="ECO:0000256" key="9">
    <source>
        <dbReference type="ARBA" id="ARBA00023235"/>
    </source>
</evidence>
<evidence type="ECO:0000256" key="8">
    <source>
        <dbReference type="ARBA" id="ARBA00023125"/>
    </source>
</evidence>
<dbReference type="CDD" id="cd00984">
    <property type="entry name" value="DnaB_C"/>
    <property type="match status" value="1"/>
</dbReference>
<dbReference type="InterPro" id="IPR007694">
    <property type="entry name" value="DNA_helicase_DnaB-like_C"/>
</dbReference>
<dbReference type="NCBIfam" id="NF004384">
    <property type="entry name" value="PRK05748.1"/>
    <property type="match status" value="1"/>
</dbReference>
<keyword evidence="15" id="KW-1185">Reference proteome</keyword>
<evidence type="ECO:0000256" key="2">
    <source>
        <dbReference type="ARBA" id="ARBA00022515"/>
    </source>
</evidence>
<comment type="similarity">
    <text evidence="1 12">Belongs to the helicase family. DnaB subfamily.</text>
</comment>
<dbReference type="Proteomes" id="UP000721415">
    <property type="component" value="Unassembled WGS sequence"/>
</dbReference>
<organism evidence="14 15">
    <name type="scientific">Facklamia lactis</name>
    <dbReference type="NCBI Taxonomy" id="2749967"/>
    <lineage>
        <taxon>Bacteria</taxon>
        <taxon>Bacillati</taxon>
        <taxon>Bacillota</taxon>
        <taxon>Bacilli</taxon>
        <taxon>Lactobacillales</taxon>
        <taxon>Aerococcaceae</taxon>
        <taxon>Facklamia</taxon>
    </lineage>
</organism>
<dbReference type="InterPro" id="IPR036185">
    <property type="entry name" value="DNA_heli_DnaB-like_N_sf"/>
</dbReference>
<dbReference type="EMBL" id="JACBXQ010000006">
    <property type="protein sequence ID" value="MBG9987208.1"/>
    <property type="molecule type" value="Genomic_DNA"/>
</dbReference>
<proteinExistence type="inferred from homology"/>
<evidence type="ECO:0000313" key="14">
    <source>
        <dbReference type="EMBL" id="MBG9987208.1"/>
    </source>
</evidence>
<feature type="domain" description="SF4 helicase" evidence="13">
    <location>
        <begin position="180"/>
        <end position="453"/>
    </location>
</feature>
<evidence type="ECO:0000256" key="11">
    <source>
        <dbReference type="NCBIfam" id="TIGR00665"/>
    </source>
</evidence>
<dbReference type="SMART" id="SM00382">
    <property type="entry name" value="AAA"/>
    <property type="match status" value="1"/>
</dbReference>
<gene>
    <name evidence="14" type="primary">dnaB</name>
    <name evidence="14" type="ORF">HZY91_10060</name>
</gene>
<comment type="caution">
    <text evidence="14">The sequence shown here is derived from an EMBL/GenBank/DDBJ whole genome shotgun (WGS) entry which is preliminary data.</text>
</comment>
<evidence type="ECO:0000256" key="10">
    <source>
        <dbReference type="ARBA" id="ARBA00048954"/>
    </source>
</evidence>